<dbReference type="OrthoDB" id="7679120at2"/>
<sequence>MILRVLTVLFLGAAIGAAISDVVSRSGMASLGEVWFAIHSGSLNLSQAITQRYLSPEIWDPYAIWVLGQPATVFFGLLALLCFLGAWLRARKA</sequence>
<protein>
    <submittedName>
        <fullName evidence="2">Uncharacterized protein</fullName>
    </submittedName>
</protein>
<keyword evidence="3" id="KW-1185">Reference proteome</keyword>
<proteinExistence type="predicted"/>
<dbReference type="KEGG" id="pect:BN1012_Phect1708"/>
<dbReference type="RefSeq" id="WP_043948081.1">
    <property type="nucleotide sequence ID" value="NZ_HG966617.1"/>
</dbReference>
<keyword evidence="1" id="KW-0472">Membrane</keyword>
<keyword evidence="1" id="KW-0812">Transmembrane</keyword>
<accession>X5MD63</accession>
<feature type="transmembrane region" description="Helical" evidence="1">
    <location>
        <begin position="62"/>
        <end position="88"/>
    </location>
</feature>
<dbReference type="AlphaFoldDB" id="X5MD63"/>
<gene>
    <name evidence="2" type="ORF">BN1012_Phect1708</name>
</gene>
<organism evidence="2 3">
    <name type="scientific">Candidatus Phaeomarinibacter ectocarpi</name>
    <dbReference type="NCBI Taxonomy" id="1458461"/>
    <lineage>
        <taxon>Bacteria</taxon>
        <taxon>Pseudomonadati</taxon>
        <taxon>Pseudomonadota</taxon>
        <taxon>Alphaproteobacteria</taxon>
        <taxon>Hyphomicrobiales</taxon>
        <taxon>Parvibaculaceae</taxon>
        <taxon>Candidatus Phaeomarinibacter</taxon>
    </lineage>
</organism>
<keyword evidence="1" id="KW-1133">Transmembrane helix</keyword>
<dbReference type="Proteomes" id="UP000032160">
    <property type="component" value="Chromosome I"/>
</dbReference>
<name>X5MD63_9HYPH</name>
<evidence type="ECO:0000313" key="2">
    <source>
        <dbReference type="EMBL" id="CDO59922.1"/>
    </source>
</evidence>
<dbReference type="HOGENOM" id="CLU_168239_1_1_5"/>
<evidence type="ECO:0000256" key="1">
    <source>
        <dbReference type="SAM" id="Phobius"/>
    </source>
</evidence>
<evidence type="ECO:0000313" key="3">
    <source>
        <dbReference type="Proteomes" id="UP000032160"/>
    </source>
</evidence>
<reference evidence="2 3" key="1">
    <citation type="journal article" date="2014" name="Front. Genet.">
        <title>Genome and metabolic network of "Candidatus Phaeomarinobacter ectocarpi" Ec32, a new candidate genus of Alphaproteobacteria frequently associated with brown algae.</title>
        <authorList>
            <person name="Dittami S.M."/>
            <person name="Barbeyron T."/>
            <person name="Boyen C."/>
            <person name="Cambefort J."/>
            <person name="Collet G."/>
            <person name="Delage L."/>
            <person name="Gobet A."/>
            <person name="Groisillier A."/>
            <person name="Leblanc C."/>
            <person name="Michel G."/>
            <person name="Scornet D."/>
            <person name="Siegel A."/>
            <person name="Tapia J.E."/>
            <person name="Tonon T."/>
        </authorList>
    </citation>
    <scope>NUCLEOTIDE SEQUENCE [LARGE SCALE GENOMIC DNA]</scope>
    <source>
        <strain evidence="2 3">Ec32</strain>
    </source>
</reference>
<dbReference type="EMBL" id="HG966617">
    <property type="protein sequence ID" value="CDO59922.1"/>
    <property type="molecule type" value="Genomic_DNA"/>
</dbReference>